<dbReference type="EMBL" id="CM044701">
    <property type="protein sequence ID" value="KAI5683723.1"/>
    <property type="molecule type" value="Genomic_DNA"/>
</dbReference>
<dbReference type="Proteomes" id="UP001060085">
    <property type="component" value="Linkage Group LG01"/>
</dbReference>
<sequence>MLLHFLNCILPEQDSRQSPIIPSPPQRRLARAFSDLLYTTAVCSPQRDIGTNFQSSRSFRNLDNLSGRSSPDTSRISSSSPVSSSSQSSFLEDLDTLYDLFLWGEGTGDGLLGGGVLRIGESSGATPDAFLPKALESTMVLDIHSVACGSRHAVLVTKQGEVFSWGDGSGGRLGHGVETDICNPKLIDSLSGLSIESVACGEYHTCAITDSGNLYSWGDGTHNFGLLGHGTGISHWTPKRLTRQIEDLHISFISCGPWHSAAITSVGQLFTFGDGSFGALGHGDLSSTSIPREVETLKGLKTIRISCGFWHTAAIVDVLPDSVSSDTSSAVRLFTWGNGDDGQLGHGDKASRLTPCCITSLSNTNFCKVACGQSVTVALTTLGQVYTMGRADYGQLGNPINTGRLPTCVQGKIKNIFIEEIACGAFHVAALSSKSEVYTWGMGKSGQLGHGDNKDRYTPTLVEALKNKQVKEVVCGNNFTAAICLHKCVSLADHSICSGCSHPFNFKRKRHNCYNCGLFYCKACSNKRSVKASLAPKPNKPYRVCEDCFNKLNKGSDTALNSLPPKGSIEHNRRNSDEVKEKVSLDPKPRSMLSRLASFDSFKRSEVRKSKKNQMSNSTSSNVSPIHSGSCQFDRTYTWSPSRSVFDCSEKVRVSLPGSTKHSQAASPLYKESSPSHSMLLTSPFDSLALPQVVDDPKQTSDDPTKEISLLREQVEVLASRSNFLESELEKTSSQLKEITELARDHAEKNNAAKEVIKSLMRQLKDMSAEVLSGISSCRTSDPFAENSSTSLSITST</sequence>
<protein>
    <submittedName>
        <fullName evidence="1">Uncharacterized protein</fullName>
    </submittedName>
</protein>
<gene>
    <name evidence="1" type="ORF">M9H77_04951</name>
</gene>
<accession>A0ACC0CFH4</accession>
<proteinExistence type="predicted"/>
<reference evidence="2" key="1">
    <citation type="journal article" date="2023" name="Nat. Plants">
        <title>Single-cell RNA sequencing provides a high-resolution roadmap for understanding the multicellular compartmentation of specialized metabolism.</title>
        <authorList>
            <person name="Sun S."/>
            <person name="Shen X."/>
            <person name="Li Y."/>
            <person name="Li Y."/>
            <person name="Wang S."/>
            <person name="Li R."/>
            <person name="Zhang H."/>
            <person name="Shen G."/>
            <person name="Guo B."/>
            <person name="Wei J."/>
            <person name="Xu J."/>
            <person name="St-Pierre B."/>
            <person name="Chen S."/>
            <person name="Sun C."/>
        </authorList>
    </citation>
    <scope>NUCLEOTIDE SEQUENCE [LARGE SCALE GENOMIC DNA]</scope>
</reference>
<comment type="caution">
    <text evidence="1">The sequence shown here is derived from an EMBL/GenBank/DDBJ whole genome shotgun (WGS) entry which is preliminary data.</text>
</comment>
<keyword evidence="2" id="KW-1185">Reference proteome</keyword>
<organism evidence="1 2">
    <name type="scientific">Catharanthus roseus</name>
    <name type="common">Madagascar periwinkle</name>
    <name type="synonym">Vinca rosea</name>
    <dbReference type="NCBI Taxonomy" id="4058"/>
    <lineage>
        <taxon>Eukaryota</taxon>
        <taxon>Viridiplantae</taxon>
        <taxon>Streptophyta</taxon>
        <taxon>Embryophyta</taxon>
        <taxon>Tracheophyta</taxon>
        <taxon>Spermatophyta</taxon>
        <taxon>Magnoliopsida</taxon>
        <taxon>eudicotyledons</taxon>
        <taxon>Gunneridae</taxon>
        <taxon>Pentapetalae</taxon>
        <taxon>asterids</taxon>
        <taxon>lamiids</taxon>
        <taxon>Gentianales</taxon>
        <taxon>Apocynaceae</taxon>
        <taxon>Rauvolfioideae</taxon>
        <taxon>Vinceae</taxon>
        <taxon>Catharanthinae</taxon>
        <taxon>Catharanthus</taxon>
    </lineage>
</organism>
<name>A0ACC0CFH4_CATRO</name>
<evidence type="ECO:0000313" key="1">
    <source>
        <dbReference type="EMBL" id="KAI5683723.1"/>
    </source>
</evidence>
<evidence type="ECO:0000313" key="2">
    <source>
        <dbReference type="Proteomes" id="UP001060085"/>
    </source>
</evidence>